<organism evidence="3">
    <name type="scientific">marine sediment metagenome</name>
    <dbReference type="NCBI Taxonomy" id="412755"/>
    <lineage>
        <taxon>unclassified sequences</taxon>
        <taxon>metagenomes</taxon>
        <taxon>ecological metagenomes</taxon>
    </lineage>
</organism>
<feature type="non-terminal residue" evidence="3">
    <location>
        <position position="140"/>
    </location>
</feature>
<protein>
    <recommendedName>
        <fullName evidence="2">DNA methylase adenine-specific domain-containing protein</fullName>
    </recommendedName>
</protein>
<evidence type="ECO:0000313" key="3">
    <source>
        <dbReference type="EMBL" id="GAH75946.1"/>
    </source>
</evidence>
<gene>
    <name evidence="3" type="ORF">S03H2_42375</name>
</gene>
<dbReference type="InterPro" id="IPR029063">
    <property type="entry name" value="SAM-dependent_MTases_sf"/>
</dbReference>
<sequence length="140" mass="15891">MFKQDHGGLDLLGRVYEYFIGEFAYNEGKRGGQYFTPLSIVRCLVSMLEPQEGIVIDPCCGSSGMFVQSEVFTKHSHKLSFFGQENIDFIYRLCKMNLFIHGIDGKIELGNSYYNDKHPTLKADYILANPPFNDGSKSED</sequence>
<comment type="caution">
    <text evidence="3">The sequence shown here is derived from an EMBL/GenBank/DDBJ whole genome shotgun (WGS) entry which is preliminary data.</text>
</comment>
<dbReference type="AlphaFoldDB" id="X1I0N7"/>
<name>X1I0N7_9ZZZZ</name>
<dbReference type="InterPro" id="IPR003356">
    <property type="entry name" value="DNA_methylase_A-5"/>
</dbReference>
<accession>X1I0N7</accession>
<dbReference type="GO" id="GO:0003677">
    <property type="term" value="F:DNA binding"/>
    <property type="evidence" value="ECO:0007669"/>
    <property type="project" value="InterPro"/>
</dbReference>
<dbReference type="EMBL" id="BARU01026374">
    <property type="protein sequence ID" value="GAH75946.1"/>
    <property type="molecule type" value="Genomic_DNA"/>
</dbReference>
<dbReference type="Pfam" id="PF02384">
    <property type="entry name" value="N6_Mtase"/>
    <property type="match status" value="1"/>
</dbReference>
<dbReference type="Gene3D" id="3.40.50.150">
    <property type="entry name" value="Vaccinia Virus protein VP39"/>
    <property type="match status" value="1"/>
</dbReference>
<dbReference type="GO" id="GO:0032259">
    <property type="term" value="P:methylation"/>
    <property type="evidence" value="ECO:0007669"/>
    <property type="project" value="InterPro"/>
</dbReference>
<proteinExistence type="predicted"/>
<dbReference type="GO" id="GO:0008170">
    <property type="term" value="F:N-methyltransferase activity"/>
    <property type="evidence" value="ECO:0007669"/>
    <property type="project" value="InterPro"/>
</dbReference>
<dbReference type="PROSITE" id="PS00092">
    <property type="entry name" value="N6_MTASE"/>
    <property type="match status" value="1"/>
</dbReference>
<feature type="domain" description="DNA methylase adenine-specific" evidence="2">
    <location>
        <begin position="10"/>
        <end position="135"/>
    </location>
</feature>
<dbReference type="PRINTS" id="PR00507">
    <property type="entry name" value="N12N6MTFRASE"/>
</dbReference>
<keyword evidence="1" id="KW-0680">Restriction system</keyword>
<dbReference type="SUPFAM" id="SSF53335">
    <property type="entry name" value="S-adenosyl-L-methionine-dependent methyltransferases"/>
    <property type="match status" value="1"/>
</dbReference>
<dbReference type="PANTHER" id="PTHR42998:SF1">
    <property type="entry name" value="TYPE I RESTRICTION ENZYME HINDI METHYLASE SUBUNIT"/>
    <property type="match status" value="1"/>
</dbReference>
<dbReference type="InterPro" id="IPR052916">
    <property type="entry name" value="Type-I_RE_MTase_Subunit"/>
</dbReference>
<evidence type="ECO:0000256" key="1">
    <source>
        <dbReference type="ARBA" id="ARBA00022747"/>
    </source>
</evidence>
<evidence type="ECO:0000259" key="2">
    <source>
        <dbReference type="Pfam" id="PF02384"/>
    </source>
</evidence>
<dbReference type="GO" id="GO:0009307">
    <property type="term" value="P:DNA restriction-modification system"/>
    <property type="evidence" value="ECO:0007669"/>
    <property type="project" value="UniProtKB-KW"/>
</dbReference>
<reference evidence="3" key="1">
    <citation type="journal article" date="2014" name="Front. Microbiol.">
        <title>High frequency of phylogenetically diverse reductive dehalogenase-homologous genes in deep subseafloor sedimentary metagenomes.</title>
        <authorList>
            <person name="Kawai M."/>
            <person name="Futagami T."/>
            <person name="Toyoda A."/>
            <person name="Takaki Y."/>
            <person name="Nishi S."/>
            <person name="Hori S."/>
            <person name="Arai W."/>
            <person name="Tsubouchi T."/>
            <person name="Morono Y."/>
            <person name="Uchiyama I."/>
            <person name="Ito T."/>
            <person name="Fujiyama A."/>
            <person name="Inagaki F."/>
            <person name="Takami H."/>
        </authorList>
    </citation>
    <scope>NUCLEOTIDE SEQUENCE</scope>
    <source>
        <strain evidence="3">Expedition CK06-06</strain>
    </source>
</reference>
<dbReference type="InterPro" id="IPR002052">
    <property type="entry name" value="DNA_methylase_N6_adenine_CS"/>
</dbReference>
<dbReference type="PANTHER" id="PTHR42998">
    <property type="entry name" value="TYPE I RESTRICTION ENZYME HINDVIIP M PROTEIN-RELATED"/>
    <property type="match status" value="1"/>
</dbReference>